<feature type="domain" description="NAD-dependent epimerase/dehydratase" evidence="1">
    <location>
        <begin position="3"/>
        <end position="237"/>
    </location>
</feature>
<dbReference type="PANTHER" id="PTHR43245">
    <property type="entry name" value="BIFUNCTIONAL POLYMYXIN RESISTANCE PROTEIN ARNA"/>
    <property type="match status" value="1"/>
</dbReference>
<gene>
    <name evidence="2" type="ORF">MMAD_13850</name>
</gene>
<dbReference type="InterPro" id="IPR050177">
    <property type="entry name" value="Lipid_A_modif_metabolic_enz"/>
</dbReference>
<dbReference type="Gene3D" id="3.40.50.720">
    <property type="entry name" value="NAD(P)-binding Rossmann-like Domain"/>
    <property type="match status" value="1"/>
</dbReference>
<dbReference type="AlphaFoldDB" id="A0A7I7XCU4"/>
<accession>A0A7I7XCU4</accession>
<dbReference type="InterPro" id="IPR001509">
    <property type="entry name" value="Epimerase_deHydtase"/>
</dbReference>
<dbReference type="KEGG" id="mmag:MMAD_13850"/>
<dbReference type="PANTHER" id="PTHR43245:SF23">
    <property type="entry name" value="NAD(P)-BINDING DOMAIN-CONTAINING PROTEIN"/>
    <property type="match status" value="1"/>
</dbReference>
<evidence type="ECO:0000259" key="1">
    <source>
        <dbReference type="Pfam" id="PF01370"/>
    </source>
</evidence>
<keyword evidence="3" id="KW-1185">Reference proteome</keyword>
<reference evidence="2 3" key="1">
    <citation type="journal article" date="2019" name="Emerg. Microbes Infect.">
        <title>Comprehensive subspecies identification of 175 nontuberculous mycobacteria species based on 7547 genomic profiles.</title>
        <authorList>
            <person name="Matsumoto Y."/>
            <person name="Kinjo T."/>
            <person name="Motooka D."/>
            <person name="Nabeya D."/>
            <person name="Jung N."/>
            <person name="Uechi K."/>
            <person name="Horii T."/>
            <person name="Iida T."/>
            <person name="Fujita J."/>
            <person name="Nakamura S."/>
        </authorList>
    </citation>
    <scope>NUCLEOTIDE SEQUENCE [LARGE SCALE GENOMIC DNA]</scope>
    <source>
        <strain evidence="2 3">JCM 13574</strain>
    </source>
</reference>
<protein>
    <submittedName>
        <fullName evidence="2">NAD-dependent dehydratase</fullName>
    </submittedName>
</protein>
<dbReference type="Proteomes" id="UP000466517">
    <property type="component" value="Chromosome"/>
</dbReference>
<dbReference type="EMBL" id="AP022610">
    <property type="protein sequence ID" value="BBZ27090.1"/>
    <property type="molecule type" value="Genomic_DNA"/>
</dbReference>
<evidence type="ECO:0000313" key="3">
    <source>
        <dbReference type="Proteomes" id="UP000466517"/>
    </source>
</evidence>
<dbReference type="Gene3D" id="3.90.25.10">
    <property type="entry name" value="UDP-galactose 4-epimerase, domain 1"/>
    <property type="match status" value="1"/>
</dbReference>
<dbReference type="RefSeq" id="WP_163734344.1">
    <property type="nucleotide sequence ID" value="NZ_AP022610.1"/>
</dbReference>
<name>A0A7I7XCU4_9MYCO</name>
<dbReference type="InterPro" id="IPR036291">
    <property type="entry name" value="NAD(P)-bd_dom_sf"/>
</dbReference>
<proteinExistence type="predicted"/>
<dbReference type="Pfam" id="PF01370">
    <property type="entry name" value="Epimerase"/>
    <property type="match status" value="1"/>
</dbReference>
<dbReference type="CDD" id="cd08946">
    <property type="entry name" value="SDR_e"/>
    <property type="match status" value="1"/>
</dbReference>
<dbReference type="SUPFAM" id="SSF51735">
    <property type="entry name" value="NAD(P)-binding Rossmann-fold domains"/>
    <property type="match status" value="1"/>
</dbReference>
<sequence length="340" mass="36891">MRILVTGVRGFVGTVLEQQAVDAGWAVDGVDLDLYQETSADVVPVAAGDGSTALSDFRELRVEDLAGFDAVVHLAAISSDAACDLRADQSDRLNGSAAIDLARLTKKAGVSRFVFASSCSVYGSAPNRVSDETSQCTPISTYARSKLSAEAGIQAEASSTFAPTILRFATLYGLSPNLRSDLVVNTMVASAQMTGEINLHGSGEQSRPLLHVRDAASTILDVLKSGEDDMRGQVFNVTDESTGYSIAQIAEMVRRRVPGSRVVHHPAATDRRHYRVDGTRLHRFCRRPSIRLEDGVAEVADGLRSPHWQQRASALESNRARGLRHLLERGEFGDDLRRRR</sequence>
<organism evidence="2 3">
    <name type="scientific">Mycolicibacterium madagascariense</name>
    <dbReference type="NCBI Taxonomy" id="212765"/>
    <lineage>
        <taxon>Bacteria</taxon>
        <taxon>Bacillati</taxon>
        <taxon>Actinomycetota</taxon>
        <taxon>Actinomycetes</taxon>
        <taxon>Mycobacteriales</taxon>
        <taxon>Mycobacteriaceae</taxon>
        <taxon>Mycolicibacterium</taxon>
    </lineage>
</organism>
<evidence type="ECO:0000313" key="2">
    <source>
        <dbReference type="EMBL" id="BBZ27090.1"/>
    </source>
</evidence>